<dbReference type="Gene3D" id="2.170.150.80">
    <property type="entry name" value="NAC domain"/>
    <property type="match status" value="1"/>
</dbReference>
<evidence type="ECO:0000256" key="5">
    <source>
        <dbReference type="ARBA" id="ARBA00023015"/>
    </source>
</evidence>
<keyword evidence="5" id="KW-0805">Transcription regulation</keyword>
<dbReference type="GO" id="GO:0000976">
    <property type="term" value="F:transcription cis-regulatory region binding"/>
    <property type="evidence" value="ECO:0007669"/>
    <property type="project" value="UniProtKB-ARBA"/>
</dbReference>
<reference evidence="12 13" key="1">
    <citation type="submission" date="2019-09" db="EMBL/GenBank/DDBJ databases">
        <title>A chromosome-level genome assembly of the Chinese tupelo Nyssa sinensis.</title>
        <authorList>
            <person name="Yang X."/>
            <person name="Kang M."/>
            <person name="Yang Y."/>
            <person name="Xiong H."/>
            <person name="Wang M."/>
            <person name="Zhang Z."/>
            <person name="Wang Z."/>
            <person name="Wu H."/>
            <person name="Ma T."/>
            <person name="Liu J."/>
            <person name="Xi Z."/>
        </authorList>
    </citation>
    <scope>NUCLEOTIDE SEQUENCE [LARGE SCALE GENOMIC DNA]</scope>
    <source>
        <strain evidence="12">J267</strain>
        <tissue evidence="12">Leaf</tissue>
    </source>
</reference>
<dbReference type="PROSITE" id="PS51005">
    <property type="entry name" value="NAC"/>
    <property type="match status" value="1"/>
</dbReference>
<evidence type="ECO:0000256" key="6">
    <source>
        <dbReference type="ARBA" id="ARBA00023125"/>
    </source>
</evidence>
<keyword evidence="8" id="KW-0010">Activator</keyword>
<name>A0A5J5AVL6_9ASTE</name>
<feature type="domain" description="NAC" evidence="11">
    <location>
        <begin position="23"/>
        <end position="176"/>
    </location>
</feature>
<evidence type="ECO:0000256" key="10">
    <source>
        <dbReference type="ARBA" id="ARBA00023242"/>
    </source>
</evidence>
<dbReference type="EMBL" id="CM018041">
    <property type="protein sequence ID" value="KAA8533517.1"/>
    <property type="molecule type" value="Genomic_DNA"/>
</dbReference>
<keyword evidence="4" id="KW-1133">Transmembrane helix</keyword>
<dbReference type="PANTHER" id="PTHR31744:SF216">
    <property type="entry name" value="NAC TRANSCRIPTION FACTOR"/>
    <property type="match status" value="1"/>
</dbReference>
<accession>A0A5J5AVL6</accession>
<keyword evidence="9" id="KW-0804">Transcription</keyword>
<gene>
    <name evidence="12" type="ORF">F0562_031049</name>
</gene>
<keyword evidence="6" id="KW-0238">DNA-binding</keyword>
<dbReference type="Pfam" id="PF02365">
    <property type="entry name" value="NAM"/>
    <property type="match status" value="1"/>
</dbReference>
<organism evidence="12 13">
    <name type="scientific">Nyssa sinensis</name>
    <dbReference type="NCBI Taxonomy" id="561372"/>
    <lineage>
        <taxon>Eukaryota</taxon>
        <taxon>Viridiplantae</taxon>
        <taxon>Streptophyta</taxon>
        <taxon>Embryophyta</taxon>
        <taxon>Tracheophyta</taxon>
        <taxon>Spermatophyta</taxon>
        <taxon>Magnoliopsida</taxon>
        <taxon>eudicotyledons</taxon>
        <taxon>Gunneridae</taxon>
        <taxon>Pentapetalae</taxon>
        <taxon>asterids</taxon>
        <taxon>Cornales</taxon>
        <taxon>Nyssaceae</taxon>
        <taxon>Nyssa</taxon>
    </lineage>
</organism>
<evidence type="ECO:0000313" key="12">
    <source>
        <dbReference type="EMBL" id="KAA8533517.1"/>
    </source>
</evidence>
<dbReference type="GO" id="GO:0005634">
    <property type="term" value="C:nucleus"/>
    <property type="evidence" value="ECO:0007669"/>
    <property type="project" value="UniProtKB-SubCell"/>
</dbReference>
<evidence type="ECO:0000313" key="13">
    <source>
        <dbReference type="Proteomes" id="UP000325577"/>
    </source>
</evidence>
<protein>
    <recommendedName>
        <fullName evidence="11">NAC domain-containing protein</fullName>
    </recommendedName>
</protein>
<evidence type="ECO:0000259" key="11">
    <source>
        <dbReference type="PROSITE" id="PS51005"/>
    </source>
</evidence>
<dbReference type="InterPro" id="IPR003441">
    <property type="entry name" value="NAC-dom"/>
</dbReference>
<dbReference type="GO" id="GO:0016020">
    <property type="term" value="C:membrane"/>
    <property type="evidence" value="ECO:0007669"/>
    <property type="project" value="UniProtKB-SubCell"/>
</dbReference>
<sequence>MAGHCIRVTSMMTVLSELSSIALPVGYRFRPTDEELVDHYLRLKINGANEEEVSVIREVDVCKREPWDLPGLSIIKSNDNEWFFFCPKDMKYSNGERLNRATVAGYWKATGKDRLIKSGKGISVIGTKKTLVFYTGRAPKGNRTNWVMHEYRATTKELDGTHPGQGAFVLCRLFKKHEQVENTESSNFDEEENISSPATIRSLTEGAQSEPVTPLLSGQAEKQPPSIENCFAENSGRATLDTPLPIECPSNGHNFDDIEDQVLDTTTIPPDPELEKLLQSFGDPIPGSADGKIFSPYSQMPVDLGSSYLNCTLNNDLSSEHMGMQFQNSTNDQDITAFLNSVLINSDKHLCENCGGLKSLLVETQTHKCACHIDSIFVKDSGSCSESGAEGSQVMYAQAQGPVLEDSRWFRHNFGQ</sequence>
<dbReference type="OrthoDB" id="737278at2759"/>
<proteinExistence type="predicted"/>
<dbReference type="InterPro" id="IPR036093">
    <property type="entry name" value="NAC_dom_sf"/>
</dbReference>
<evidence type="ECO:0000256" key="1">
    <source>
        <dbReference type="ARBA" id="ARBA00004123"/>
    </source>
</evidence>
<evidence type="ECO:0000256" key="9">
    <source>
        <dbReference type="ARBA" id="ARBA00023163"/>
    </source>
</evidence>
<evidence type="ECO:0000256" key="4">
    <source>
        <dbReference type="ARBA" id="ARBA00022989"/>
    </source>
</evidence>
<dbReference type="Proteomes" id="UP000325577">
    <property type="component" value="Linkage Group LG18"/>
</dbReference>
<keyword evidence="10" id="KW-0539">Nucleus</keyword>
<evidence type="ECO:0000256" key="2">
    <source>
        <dbReference type="ARBA" id="ARBA00004167"/>
    </source>
</evidence>
<dbReference type="PANTHER" id="PTHR31744">
    <property type="entry name" value="PROTEIN CUP-SHAPED COTYLEDON 2-RELATED"/>
    <property type="match status" value="1"/>
</dbReference>
<evidence type="ECO:0000256" key="7">
    <source>
        <dbReference type="ARBA" id="ARBA00023136"/>
    </source>
</evidence>
<dbReference type="FunFam" id="2.170.150.80:FF:000002">
    <property type="entry name" value="Nac domain-containing protein 86"/>
    <property type="match status" value="1"/>
</dbReference>
<comment type="subcellular location">
    <subcellularLocation>
        <location evidence="2">Membrane</location>
        <topology evidence="2">Single-pass membrane protein</topology>
    </subcellularLocation>
    <subcellularLocation>
        <location evidence="1">Nucleus</location>
    </subcellularLocation>
</comment>
<dbReference type="SUPFAM" id="SSF101941">
    <property type="entry name" value="NAC domain"/>
    <property type="match status" value="1"/>
</dbReference>
<evidence type="ECO:0000256" key="8">
    <source>
        <dbReference type="ARBA" id="ARBA00023159"/>
    </source>
</evidence>
<evidence type="ECO:0000256" key="3">
    <source>
        <dbReference type="ARBA" id="ARBA00022692"/>
    </source>
</evidence>
<keyword evidence="7" id="KW-0472">Membrane</keyword>
<dbReference type="AlphaFoldDB" id="A0A5J5AVL6"/>
<dbReference type="GO" id="GO:0006355">
    <property type="term" value="P:regulation of DNA-templated transcription"/>
    <property type="evidence" value="ECO:0007669"/>
    <property type="project" value="InterPro"/>
</dbReference>
<keyword evidence="3" id="KW-0812">Transmembrane</keyword>
<keyword evidence="13" id="KW-1185">Reference proteome</keyword>